<proteinExistence type="predicted"/>
<evidence type="ECO:0000256" key="3">
    <source>
        <dbReference type="ARBA" id="ARBA00022801"/>
    </source>
</evidence>
<keyword evidence="2" id="KW-0479">Metal-binding</keyword>
<keyword evidence="5" id="KW-0732">Signal</keyword>
<feature type="chain" id="PRO_5017672971" description="Succinylglutamate desuccinylase/Aspartoacylase catalytic domain-containing protein" evidence="5">
    <location>
        <begin position="23"/>
        <end position="141"/>
    </location>
</feature>
<dbReference type="GO" id="GO:0016788">
    <property type="term" value="F:hydrolase activity, acting on ester bonds"/>
    <property type="evidence" value="ECO:0007669"/>
    <property type="project" value="InterPro"/>
</dbReference>
<accession>A0A3D8LET5</accession>
<dbReference type="RefSeq" id="WP_115564987.1">
    <property type="nucleotide sequence ID" value="NZ_QRGR01000007.1"/>
</dbReference>
<dbReference type="PANTHER" id="PTHR37326">
    <property type="entry name" value="BLL3975 PROTEIN"/>
    <property type="match status" value="1"/>
</dbReference>
<dbReference type="Gene3D" id="3.40.630.10">
    <property type="entry name" value="Zn peptidases"/>
    <property type="match status" value="1"/>
</dbReference>
<evidence type="ECO:0000313" key="8">
    <source>
        <dbReference type="Proteomes" id="UP000256708"/>
    </source>
</evidence>
<gene>
    <name evidence="7" type="ORF">DXT99_07965</name>
</gene>
<name>A0A3D8LET5_9BACT</name>
<feature type="domain" description="Succinylglutamate desuccinylase/Aspartoacylase catalytic" evidence="6">
    <location>
        <begin position="66"/>
        <end position="138"/>
    </location>
</feature>
<evidence type="ECO:0000256" key="5">
    <source>
        <dbReference type="SAM" id="SignalP"/>
    </source>
</evidence>
<evidence type="ECO:0000256" key="1">
    <source>
        <dbReference type="ARBA" id="ARBA00001947"/>
    </source>
</evidence>
<evidence type="ECO:0000313" key="7">
    <source>
        <dbReference type="EMBL" id="RDV15915.1"/>
    </source>
</evidence>
<evidence type="ECO:0000256" key="2">
    <source>
        <dbReference type="ARBA" id="ARBA00022723"/>
    </source>
</evidence>
<comment type="cofactor">
    <cofactor evidence="1">
        <name>Zn(2+)</name>
        <dbReference type="ChEBI" id="CHEBI:29105"/>
    </cofactor>
</comment>
<organism evidence="7 8">
    <name type="scientific">Pontibacter diazotrophicus</name>
    <dbReference type="NCBI Taxonomy" id="1400979"/>
    <lineage>
        <taxon>Bacteria</taxon>
        <taxon>Pseudomonadati</taxon>
        <taxon>Bacteroidota</taxon>
        <taxon>Cytophagia</taxon>
        <taxon>Cytophagales</taxon>
        <taxon>Hymenobacteraceae</taxon>
        <taxon>Pontibacter</taxon>
    </lineage>
</organism>
<sequence length="141" mass="15184">MKTSFIYFFLFISLIISGAAHAQVKPFLFAGDKVKPGTKQSFLLPVVSGQDSTVIPVTVFHGSKRGPVLGITAGVHGMEYAPIMAAQQLPRQLDPTKMSGTVLLVHMANVPAFLHRGLRVNPMDGKNLNRVFPGKSNGTIP</sequence>
<dbReference type="OrthoDB" id="9782876at2"/>
<dbReference type="InterPro" id="IPR053138">
    <property type="entry name" value="N-alpha-Ac-DABA_deacetylase"/>
</dbReference>
<keyword evidence="8" id="KW-1185">Reference proteome</keyword>
<comment type="caution">
    <text evidence="7">The sequence shown here is derived from an EMBL/GenBank/DDBJ whole genome shotgun (WGS) entry which is preliminary data.</text>
</comment>
<dbReference type="InterPro" id="IPR055438">
    <property type="entry name" value="AstE_AspA_cat"/>
</dbReference>
<feature type="signal peptide" evidence="5">
    <location>
        <begin position="1"/>
        <end position="22"/>
    </location>
</feature>
<dbReference type="GO" id="GO:0046872">
    <property type="term" value="F:metal ion binding"/>
    <property type="evidence" value="ECO:0007669"/>
    <property type="project" value="UniProtKB-KW"/>
</dbReference>
<protein>
    <recommendedName>
        <fullName evidence="6">Succinylglutamate desuccinylase/Aspartoacylase catalytic domain-containing protein</fullName>
    </recommendedName>
</protein>
<reference evidence="8" key="1">
    <citation type="submission" date="2018-08" db="EMBL/GenBank/DDBJ databases">
        <authorList>
            <person name="Liu Z.-W."/>
            <person name="Du Z.-J."/>
        </authorList>
    </citation>
    <scope>NUCLEOTIDE SEQUENCE [LARGE SCALE GENOMIC DNA]</scope>
    <source>
        <strain evidence="8">H4X</strain>
    </source>
</reference>
<dbReference type="SUPFAM" id="SSF53187">
    <property type="entry name" value="Zn-dependent exopeptidases"/>
    <property type="match status" value="1"/>
</dbReference>
<evidence type="ECO:0000259" key="6">
    <source>
        <dbReference type="Pfam" id="PF24827"/>
    </source>
</evidence>
<dbReference type="EMBL" id="QRGR01000007">
    <property type="protein sequence ID" value="RDV15915.1"/>
    <property type="molecule type" value="Genomic_DNA"/>
</dbReference>
<keyword evidence="4" id="KW-0862">Zinc</keyword>
<dbReference type="Pfam" id="PF24827">
    <property type="entry name" value="AstE_AspA_cat"/>
    <property type="match status" value="1"/>
</dbReference>
<evidence type="ECO:0000256" key="4">
    <source>
        <dbReference type="ARBA" id="ARBA00022833"/>
    </source>
</evidence>
<keyword evidence="3" id="KW-0378">Hydrolase</keyword>
<dbReference type="PANTHER" id="PTHR37326:SF2">
    <property type="entry name" value="SUCCINYLGLUTAMATE DESUCCINYLASE_ASPARTOACYLASE FAMILY PROTEIN"/>
    <property type="match status" value="1"/>
</dbReference>
<dbReference type="Proteomes" id="UP000256708">
    <property type="component" value="Unassembled WGS sequence"/>
</dbReference>
<dbReference type="AlphaFoldDB" id="A0A3D8LET5"/>